<gene>
    <name evidence="1" type="ORF">EI290_20340</name>
</gene>
<accession>A0A3R9M7R5</accession>
<dbReference type="Proteomes" id="UP000280066">
    <property type="component" value="Unassembled WGS sequence"/>
</dbReference>
<organism evidence="1 2">
    <name type="scientific">Hymenobacter metallilatus</name>
    <dbReference type="NCBI Taxonomy" id="2493666"/>
    <lineage>
        <taxon>Bacteria</taxon>
        <taxon>Pseudomonadati</taxon>
        <taxon>Bacteroidota</taxon>
        <taxon>Cytophagia</taxon>
        <taxon>Cytophagales</taxon>
        <taxon>Hymenobacteraceae</taxon>
        <taxon>Hymenobacter</taxon>
    </lineage>
</organism>
<name>A0A3R9M7R5_9BACT</name>
<evidence type="ECO:0000313" key="2">
    <source>
        <dbReference type="Proteomes" id="UP000280066"/>
    </source>
</evidence>
<comment type="caution">
    <text evidence="1">The sequence shown here is derived from an EMBL/GenBank/DDBJ whole genome shotgun (WGS) entry which is preliminary data.</text>
</comment>
<keyword evidence="2" id="KW-1185">Reference proteome</keyword>
<proteinExistence type="predicted"/>
<reference evidence="1 2" key="1">
    <citation type="submission" date="2018-12" db="EMBL/GenBank/DDBJ databases">
        <authorList>
            <person name="Feng G."/>
            <person name="Zhu H."/>
        </authorList>
    </citation>
    <scope>NUCLEOTIDE SEQUENCE [LARGE SCALE GENOMIC DNA]</scope>
    <source>
        <strain evidence="1 2">9PBR-2</strain>
    </source>
</reference>
<protein>
    <submittedName>
        <fullName evidence="1">Uncharacterized protein</fullName>
    </submittedName>
</protein>
<evidence type="ECO:0000313" key="1">
    <source>
        <dbReference type="EMBL" id="RSK24359.1"/>
    </source>
</evidence>
<dbReference type="RefSeq" id="WP_125433484.1">
    <property type="nucleotide sequence ID" value="NZ_RWIS01000017.1"/>
</dbReference>
<sequence length="143" mass="16110">MTGKPLLVVWIITAGLFASKQDQHKDSTNNFATYLSGEWRSKKTIESGAYYSVKVTKSKNKQLNFQLLLPHGKQWIRPLLHDSMIVMSKVPVGVTKANQLLKLPDVYVIRYVGPNTFAFVPSETTARQESVLLLSGAVFERQK</sequence>
<dbReference type="EMBL" id="RWIS01000017">
    <property type="protein sequence ID" value="RSK24359.1"/>
    <property type="molecule type" value="Genomic_DNA"/>
</dbReference>
<dbReference type="AlphaFoldDB" id="A0A3R9M7R5"/>